<accession>A0ABC8U258</accession>
<feature type="compositionally biased region" description="Basic residues" evidence="1">
    <location>
        <begin position="124"/>
        <end position="138"/>
    </location>
</feature>
<keyword evidence="3" id="KW-1185">Reference proteome</keyword>
<feature type="region of interest" description="Disordered" evidence="1">
    <location>
        <begin position="114"/>
        <end position="147"/>
    </location>
</feature>
<evidence type="ECO:0000256" key="1">
    <source>
        <dbReference type="SAM" id="MobiDB-lite"/>
    </source>
</evidence>
<dbReference type="EMBL" id="CAUOFW020006613">
    <property type="protein sequence ID" value="CAK9175415.1"/>
    <property type="molecule type" value="Genomic_DNA"/>
</dbReference>
<dbReference type="Proteomes" id="UP001642360">
    <property type="component" value="Unassembled WGS sequence"/>
</dbReference>
<dbReference type="AlphaFoldDB" id="A0ABC8U258"/>
<sequence length="147" mass="16081">MASSNYISSSAIIKLVSLDEGSEDRDREDPWDLFLLLLKEVVFSSSKPSEGRSSITTGDGARGIVAQIAARMTTGLGQSPNLKKVLNYDQCGEGNCLSSAKVVDPCDFIKSQRRSLASTQKPLASRKRGKKKRKKKHARAEVLKALR</sequence>
<organism evidence="2 3">
    <name type="scientific">Ilex paraguariensis</name>
    <name type="common">yerba mate</name>
    <dbReference type="NCBI Taxonomy" id="185542"/>
    <lineage>
        <taxon>Eukaryota</taxon>
        <taxon>Viridiplantae</taxon>
        <taxon>Streptophyta</taxon>
        <taxon>Embryophyta</taxon>
        <taxon>Tracheophyta</taxon>
        <taxon>Spermatophyta</taxon>
        <taxon>Magnoliopsida</taxon>
        <taxon>eudicotyledons</taxon>
        <taxon>Gunneridae</taxon>
        <taxon>Pentapetalae</taxon>
        <taxon>asterids</taxon>
        <taxon>campanulids</taxon>
        <taxon>Aquifoliales</taxon>
        <taxon>Aquifoliaceae</taxon>
        <taxon>Ilex</taxon>
    </lineage>
</organism>
<gene>
    <name evidence="2" type="ORF">ILEXP_LOCUS45217</name>
</gene>
<evidence type="ECO:0000313" key="3">
    <source>
        <dbReference type="Proteomes" id="UP001642360"/>
    </source>
</evidence>
<reference evidence="2 3" key="1">
    <citation type="submission" date="2024-02" db="EMBL/GenBank/DDBJ databases">
        <authorList>
            <person name="Vignale AGUSTIN F."/>
            <person name="Sosa J E."/>
            <person name="Modenutti C."/>
        </authorList>
    </citation>
    <scope>NUCLEOTIDE SEQUENCE [LARGE SCALE GENOMIC DNA]</scope>
</reference>
<protein>
    <submittedName>
        <fullName evidence="2">Uncharacterized protein</fullName>
    </submittedName>
</protein>
<proteinExistence type="predicted"/>
<name>A0ABC8U258_9AQUA</name>
<evidence type="ECO:0000313" key="2">
    <source>
        <dbReference type="EMBL" id="CAK9175415.1"/>
    </source>
</evidence>
<comment type="caution">
    <text evidence="2">The sequence shown here is derived from an EMBL/GenBank/DDBJ whole genome shotgun (WGS) entry which is preliminary data.</text>
</comment>